<evidence type="ECO:0000313" key="2">
    <source>
        <dbReference type="EMBL" id="MES1923111.1"/>
    </source>
</evidence>
<comment type="caution">
    <text evidence="2">The sequence shown here is derived from an EMBL/GenBank/DDBJ whole genome shotgun (WGS) entry which is preliminary data.</text>
</comment>
<name>A0ABV2AUK4_9EUKA</name>
<dbReference type="Proteomes" id="UP001439008">
    <property type="component" value="Unassembled WGS sequence"/>
</dbReference>
<keyword evidence="1" id="KW-0472">Membrane</keyword>
<dbReference type="EMBL" id="JBDODL010004720">
    <property type="protein sequence ID" value="MES1923111.1"/>
    <property type="molecule type" value="Genomic_DNA"/>
</dbReference>
<evidence type="ECO:0000313" key="3">
    <source>
        <dbReference type="Proteomes" id="UP001439008"/>
    </source>
</evidence>
<evidence type="ECO:0000256" key="1">
    <source>
        <dbReference type="SAM" id="Phobius"/>
    </source>
</evidence>
<keyword evidence="1" id="KW-1133">Transmembrane helix</keyword>
<protein>
    <submittedName>
        <fullName evidence="2">Uncharacterized protein</fullName>
    </submittedName>
</protein>
<organism evidence="2 3">
    <name type="scientific">Bonamia ostreae</name>
    <dbReference type="NCBI Taxonomy" id="126728"/>
    <lineage>
        <taxon>Eukaryota</taxon>
        <taxon>Sar</taxon>
        <taxon>Rhizaria</taxon>
        <taxon>Endomyxa</taxon>
        <taxon>Ascetosporea</taxon>
        <taxon>Haplosporida</taxon>
        <taxon>Bonamia</taxon>
    </lineage>
</organism>
<accession>A0ABV2AUK4</accession>
<feature type="transmembrane region" description="Helical" evidence="1">
    <location>
        <begin position="149"/>
        <end position="171"/>
    </location>
</feature>
<proteinExistence type="predicted"/>
<feature type="non-terminal residue" evidence="2">
    <location>
        <position position="1"/>
    </location>
</feature>
<sequence>NPWLTEQKYQKQEVNAEACGTYKKFEFKRWDGSSYVKILQQRVCDWKDLQSEFSFLVRNSLSGWVTKDGQKVVAHSNGKNVISSKDQNAPVWCCKRKSLNIGEKCLQPSDCVTWICHYRCLKSFSTAGWSDHKDKSPGPDEEMLDTIRLVTLIVLGSTFTFILCLKVSVAFSPVNGICCLLCRCRERLPGEGI</sequence>
<reference evidence="2 3" key="1">
    <citation type="journal article" date="2024" name="BMC Biol.">
        <title>Comparative genomics of Ascetosporea gives new insight into the evolutionary basis for animal parasitism in Rhizaria.</title>
        <authorList>
            <person name="Hiltunen Thoren M."/>
            <person name="Onut-Brannstrom I."/>
            <person name="Alfjorden A."/>
            <person name="Peckova H."/>
            <person name="Swords F."/>
            <person name="Hooper C."/>
            <person name="Holzer A.S."/>
            <person name="Bass D."/>
            <person name="Burki F."/>
        </authorList>
    </citation>
    <scope>NUCLEOTIDE SEQUENCE [LARGE SCALE GENOMIC DNA]</scope>
    <source>
        <strain evidence="2">20-A016</strain>
    </source>
</reference>
<keyword evidence="3" id="KW-1185">Reference proteome</keyword>
<keyword evidence="1" id="KW-0812">Transmembrane</keyword>
<gene>
    <name evidence="2" type="ORF">MHBO_004652</name>
</gene>